<dbReference type="InterPro" id="IPR009014">
    <property type="entry name" value="Transketo_C/PFOR_II"/>
</dbReference>
<dbReference type="FunFam" id="3.40.50.920:FF:000007">
    <property type="entry name" value="Pyruvate:ferredoxin (Flavodoxin) oxidoreductase"/>
    <property type="match status" value="1"/>
</dbReference>
<dbReference type="InterPro" id="IPR019752">
    <property type="entry name" value="Pyrv/ketoisovalerate_OxRed_cat"/>
</dbReference>
<dbReference type="PANTHER" id="PTHR32154:SF0">
    <property type="entry name" value="PYRUVATE-FLAVODOXIN OXIDOREDUCTASE-RELATED"/>
    <property type="match status" value="1"/>
</dbReference>
<dbReference type="InterPro" id="IPR017900">
    <property type="entry name" value="4Fe4S_Fe_S_CS"/>
</dbReference>
<dbReference type="InterPro" id="IPR011895">
    <property type="entry name" value="Pyrv_flavodox_OxRed"/>
</dbReference>
<feature type="binding site" evidence="11">
    <location>
        <position position="843"/>
    </location>
    <ligand>
        <name>[4Fe-4S] cluster</name>
        <dbReference type="ChEBI" id="CHEBI:49883"/>
        <label>3</label>
    </ligand>
</feature>
<dbReference type="InterPro" id="IPR050722">
    <property type="entry name" value="Pyruvate:ferred/Flavod_OxRd"/>
</dbReference>
<dbReference type="Pfam" id="PF10371">
    <property type="entry name" value="EKR"/>
    <property type="match status" value="1"/>
</dbReference>
<evidence type="ECO:0000259" key="12">
    <source>
        <dbReference type="PROSITE" id="PS51379"/>
    </source>
</evidence>
<dbReference type="Pfam" id="PF12838">
    <property type="entry name" value="Fer4_7"/>
    <property type="match status" value="1"/>
</dbReference>
<feature type="binding site" evidence="11">
    <location>
        <position position="695"/>
    </location>
    <ligand>
        <name>[4Fe-4S] cluster</name>
        <dbReference type="ChEBI" id="CHEBI:49883"/>
        <label>1</label>
    </ligand>
</feature>
<dbReference type="FunFam" id="3.30.70.20:FF:000022">
    <property type="entry name" value="Pyruvate:ferredoxin (Flavodoxin) oxidoreductase"/>
    <property type="match status" value="1"/>
</dbReference>
<name>A0A1I2TTD6_9BACL</name>
<feature type="binding site" evidence="11">
    <location>
        <position position="815"/>
    </location>
    <ligand>
        <name>[4Fe-4S] cluster</name>
        <dbReference type="ChEBI" id="CHEBI:49883"/>
        <label>3</label>
    </ligand>
</feature>
<dbReference type="SUPFAM" id="SSF52922">
    <property type="entry name" value="TK C-terminal domain-like"/>
    <property type="match status" value="1"/>
</dbReference>
<evidence type="ECO:0000256" key="3">
    <source>
        <dbReference type="ARBA" id="ARBA00022485"/>
    </source>
</evidence>
<dbReference type="CDD" id="cd07034">
    <property type="entry name" value="TPP_PYR_PFOR_IOR-alpha_like"/>
    <property type="match status" value="1"/>
</dbReference>
<dbReference type="CDD" id="cd03377">
    <property type="entry name" value="TPP_PFOR_PNO"/>
    <property type="match status" value="1"/>
</dbReference>
<evidence type="ECO:0000256" key="1">
    <source>
        <dbReference type="ARBA" id="ARBA00009032"/>
    </source>
</evidence>
<dbReference type="InterPro" id="IPR002869">
    <property type="entry name" value="Pyrv_flavodox_OxRed_cen"/>
</dbReference>
<keyword evidence="7 11" id="KW-0408">Iron</keyword>
<feature type="binding site" evidence="11">
    <location>
        <position position="701"/>
    </location>
    <ligand>
        <name>[4Fe-4S] cluster</name>
        <dbReference type="ChEBI" id="CHEBI:49883"/>
        <label>1</label>
    </ligand>
</feature>
<dbReference type="EMBL" id="FOOY01000017">
    <property type="protein sequence ID" value="SFG68053.1"/>
    <property type="molecule type" value="Genomic_DNA"/>
</dbReference>
<keyword evidence="13" id="KW-0670">Pyruvate</keyword>
<dbReference type="PROSITE" id="PS00198">
    <property type="entry name" value="4FE4S_FER_1"/>
    <property type="match status" value="2"/>
</dbReference>
<dbReference type="PIRSF" id="PIRSF000159">
    <property type="entry name" value="NifJ"/>
    <property type="match status" value="1"/>
</dbReference>
<gene>
    <name evidence="13" type="ORF">SAMN02982927_02429</name>
</gene>
<dbReference type="InterPro" id="IPR033412">
    <property type="entry name" value="PFOR_II"/>
</dbReference>
<keyword evidence="14" id="KW-1185">Reference proteome</keyword>
<dbReference type="GO" id="GO:0006979">
    <property type="term" value="P:response to oxidative stress"/>
    <property type="evidence" value="ECO:0007669"/>
    <property type="project" value="TreeGrafter"/>
</dbReference>
<dbReference type="SUPFAM" id="SSF54862">
    <property type="entry name" value="4Fe-4S ferredoxins"/>
    <property type="match status" value="1"/>
</dbReference>
<evidence type="ECO:0000256" key="10">
    <source>
        <dbReference type="PIRSR" id="PIRSR000159-2"/>
    </source>
</evidence>
<keyword evidence="4 11" id="KW-0479">Metal-binding</keyword>
<dbReference type="InterPro" id="IPR019456">
    <property type="entry name" value="Pyrv-flavodox_OxRtase_EKR"/>
</dbReference>
<dbReference type="GO" id="GO:0030976">
    <property type="term" value="F:thiamine pyrophosphate binding"/>
    <property type="evidence" value="ECO:0007669"/>
    <property type="project" value="InterPro"/>
</dbReference>
<evidence type="ECO:0000256" key="9">
    <source>
        <dbReference type="PIRNR" id="PIRNR000159"/>
    </source>
</evidence>
<evidence type="ECO:0000256" key="11">
    <source>
        <dbReference type="PIRSR" id="PIRSR000159-50"/>
    </source>
</evidence>
<feature type="site" description="Important for catalytic activity" evidence="10">
    <location>
        <position position="30"/>
    </location>
</feature>
<dbReference type="InterPro" id="IPR029061">
    <property type="entry name" value="THDP-binding"/>
</dbReference>
<feature type="binding site" evidence="11">
    <location>
        <position position="698"/>
    </location>
    <ligand>
        <name>[4Fe-4S] cluster</name>
        <dbReference type="ChEBI" id="CHEBI:49883"/>
        <label>1</label>
    </ligand>
</feature>
<feature type="binding site" evidence="11">
    <location>
        <position position="752"/>
    </location>
    <ligand>
        <name>[4Fe-4S] cluster</name>
        <dbReference type="ChEBI" id="CHEBI:49883"/>
        <label>2</label>
    </ligand>
</feature>
<evidence type="ECO:0000256" key="5">
    <source>
        <dbReference type="ARBA" id="ARBA00022982"/>
    </source>
</evidence>
<dbReference type="GO" id="GO:0016903">
    <property type="term" value="F:oxidoreductase activity, acting on the aldehyde or oxo group of donors"/>
    <property type="evidence" value="ECO:0007669"/>
    <property type="project" value="InterPro"/>
</dbReference>
<comment type="cofactor">
    <cofactor evidence="11">
        <name>[4Fe-4S] cluster</name>
        <dbReference type="ChEBI" id="CHEBI:49883"/>
    </cofactor>
    <text evidence="11">Binds 3 [4Fe-4S] clusters per subunit.</text>
</comment>
<evidence type="ECO:0000313" key="14">
    <source>
        <dbReference type="Proteomes" id="UP000198752"/>
    </source>
</evidence>
<dbReference type="InterPro" id="IPR017896">
    <property type="entry name" value="4Fe4S_Fe-S-bd"/>
</dbReference>
<feature type="domain" description="4Fe-4S ferredoxin-type" evidence="12">
    <location>
        <begin position="686"/>
        <end position="715"/>
    </location>
</feature>
<keyword evidence="2 9" id="KW-0813">Transport</keyword>
<dbReference type="Pfam" id="PF01855">
    <property type="entry name" value="POR_N"/>
    <property type="match status" value="1"/>
</dbReference>
<evidence type="ECO:0000256" key="4">
    <source>
        <dbReference type="ARBA" id="ARBA00022723"/>
    </source>
</evidence>
<feature type="binding site" evidence="11">
    <location>
        <position position="759"/>
    </location>
    <ligand>
        <name>[4Fe-4S] cluster</name>
        <dbReference type="ChEBI" id="CHEBI:49883"/>
        <label>1</label>
    </ligand>
</feature>
<organism evidence="13 14">
    <name type="scientific">Sporolactobacillus nakayamae</name>
    <dbReference type="NCBI Taxonomy" id="269670"/>
    <lineage>
        <taxon>Bacteria</taxon>
        <taxon>Bacillati</taxon>
        <taxon>Bacillota</taxon>
        <taxon>Bacilli</taxon>
        <taxon>Bacillales</taxon>
        <taxon>Sporolactobacillaceae</taxon>
        <taxon>Sporolactobacillus</taxon>
    </lineage>
</organism>
<dbReference type="OrthoDB" id="9794954at2"/>
<dbReference type="PROSITE" id="PS51379">
    <property type="entry name" value="4FE4S_FER_2"/>
    <property type="match status" value="2"/>
</dbReference>
<keyword evidence="8 11" id="KW-0411">Iron-sulfur</keyword>
<sequence length="1189" mass="131351">MMKKKTMDGNTAAAYISYAFTEMASIYPITPSSPMAEQVDEWSVQGKKNIFGSPVKIVELQSEAGASGTVHGSLKTGTFTSTYTSSQGLLLMIPNMYKIAGELLPTVFNVAARAVSSNALCIFGDHSDVMAVRPTGFVMLAEGSVQEVMDLSAVAHLATVDASLPFVNFFDGFRTSHEIQKIDVIDYDDLKRLLNDDAVAAFRKRGISPNHPTATGSSQSPDLFFQQREAINQYYEKVPEIVGYYMEEINKLRGTHYDLVNYYGSPNATRVIVAMGSVTSVIEQAIDHLAEQGEKVGLLSIHLYRPFPTSKLLEKLPDTVEKIAVLDRTKEPGASGEPLLLDVQSALYESDRHPRIIGGRYGLGSKDVTPSDILSVFAHLDSSQPKKRFTIGIDDDVTHLSLPSLPSLDLTPKGTFQAKFWGFGSDGTVGANKASIKLIGDHTDLHVQGYFSYDSKKSGGLTVSHLRFGDQPIKSAYLVEHADFIACHAASYLRSYDLLKGLKPGGTFLLNTIWDDEQLNAHLPNSMKRYLAKHNIRFFTINAIGLAGKIGLGRRINTIMQTAFFKLTDIVPFNDAIEWLRQSALKTYGRKSMAIAQLNVDAINQTVDLLHEVTIPQQWAKADDKLKAMSMNSDKKQPDYVMNILKPLSREEGGKIKVSTLLKENMADGSMPLGTSAYEKRNVALQVPEWDPKFCINCNQCAFVCPHAAIRPFLADEKEMENAPEGFIVRNMRGADGLNYRIQVSVADCTGCGLCVEACPKAGKALFMRPAESQQDQAVNWAFAMTLKAKTNPVKKATIQGSQFEQPLLEFSGACSGCGETPYIKLLTQLFGDRMMIANATGCSSIWGASSPVVPYTTNQQGHGPAWSNSLFEDNAEFGLGMKLARDTRRARLVKQMKDAMQYDEVSDRLKRLMTEWIEQMNESEATRERAEQLESGLLQEKENLPLLEAIYQERDLFIKTSQWIIGGDGWAYDIDFGGIDHVIASGADVNILITDNEVYANTGGQSSKATPTAAIAQFAAGGKRTAKKDLGMMAINYGHVYVAQIASGANKMQTIKALMEAERYPGPSVVIAYTPCISHGLRGGLTHALTEASEAVKSGYWSLYRYDPERESKGEMPMQLDFKRPQFDSLNDFMMTQTRFSALKKVNPEVADQLFEKTKQDAEKRFFHYARLTGQEEKIKENLAALKK</sequence>
<dbReference type="GO" id="GO:0051539">
    <property type="term" value="F:4 iron, 4 sulfur cluster binding"/>
    <property type="evidence" value="ECO:0007669"/>
    <property type="project" value="UniProtKB-KW"/>
</dbReference>
<dbReference type="SMART" id="SM00890">
    <property type="entry name" value="EKR"/>
    <property type="match status" value="1"/>
</dbReference>
<evidence type="ECO:0000256" key="2">
    <source>
        <dbReference type="ARBA" id="ARBA00022448"/>
    </source>
</evidence>
<dbReference type="Gene3D" id="3.40.50.970">
    <property type="match status" value="2"/>
</dbReference>
<dbReference type="FunFam" id="3.40.920.10:FF:000001">
    <property type="entry name" value="Pyruvate:ferredoxin (Flavodoxin) oxidoreductase"/>
    <property type="match status" value="1"/>
</dbReference>
<dbReference type="Pfam" id="PF17147">
    <property type="entry name" value="PFOR_II"/>
    <property type="match status" value="1"/>
</dbReference>
<feature type="binding site" evidence="11">
    <location>
        <position position="1077"/>
    </location>
    <ligand>
        <name>[4Fe-4S] cluster</name>
        <dbReference type="ChEBI" id="CHEBI:49883"/>
        <label>3</label>
    </ligand>
</feature>
<dbReference type="STRING" id="269670.SAMN02982927_02429"/>
<evidence type="ECO:0000256" key="7">
    <source>
        <dbReference type="ARBA" id="ARBA00023004"/>
    </source>
</evidence>
<reference evidence="14" key="1">
    <citation type="submission" date="2016-10" db="EMBL/GenBank/DDBJ databases">
        <authorList>
            <person name="Varghese N."/>
            <person name="Submissions S."/>
        </authorList>
    </citation>
    <scope>NUCLEOTIDE SEQUENCE [LARGE SCALE GENOMIC DNA]</scope>
    <source>
        <strain evidence="14">ATCC 700379</strain>
    </source>
</reference>
<feature type="binding site" evidence="11">
    <location>
        <position position="818"/>
    </location>
    <ligand>
        <name>[4Fe-4S] cluster</name>
        <dbReference type="ChEBI" id="CHEBI:49883"/>
        <label>3</label>
    </ligand>
</feature>
<feature type="site" description="Important for catalytic activity" evidence="10">
    <location>
        <position position="1002"/>
    </location>
</feature>
<dbReference type="Gene3D" id="3.30.70.20">
    <property type="match status" value="1"/>
</dbReference>
<comment type="similarity">
    <text evidence="1 9">Belongs to the pyruvate:ferredoxin/flavodoxin oxidoreductase family.</text>
</comment>
<evidence type="ECO:0000313" key="13">
    <source>
        <dbReference type="EMBL" id="SFG68053.1"/>
    </source>
</evidence>
<dbReference type="Proteomes" id="UP000198752">
    <property type="component" value="Unassembled WGS sequence"/>
</dbReference>
<dbReference type="SUPFAM" id="SSF53323">
    <property type="entry name" value="Pyruvate-ferredoxin oxidoreductase, PFOR, domain III"/>
    <property type="match status" value="1"/>
</dbReference>
<dbReference type="Pfam" id="PF02775">
    <property type="entry name" value="TPP_enzyme_C"/>
    <property type="match status" value="1"/>
</dbReference>
<keyword evidence="3 11" id="KW-0004">4Fe-4S</keyword>
<dbReference type="SUPFAM" id="SSF52518">
    <property type="entry name" value="Thiamin diphosphate-binding fold (THDP-binding)"/>
    <property type="match status" value="2"/>
</dbReference>
<dbReference type="NCBIfam" id="TIGR02176">
    <property type="entry name" value="pyruv_ox_red"/>
    <property type="match status" value="1"/>
</dbReference>
<dbReference type="FunFam" id="3.40.50.970:FF:000012">
    <property type="entry name" value="Pyruvate:ferredoxin (Flavodoxin) oxidoreductase"/>
    <property type="match status" value="1"/>
</dbReference>
<feature type="binding site" evidence="11">
    <location>
        <position position="705"/>
    </location>
    <ligand>
        <name>[4Fe-4S] cluster</name>
        <dbReference type="ChEBI" id="CHEBI:49883"/>
        <label>2</label>
    </ligand>
</feature>
<feature type="site" description="Important for catalytic activity" evidence="10">
    <location>
        <position position="113"/>
    </location>
</feature>
<feature type="binding site" evidence="11">
    <location>
        <position position="755"/>
    </location>
    <ligand>
        <name>[4Fe-4S] cluster</name>
        <dbReference type="ChEBI" id="CHEBI:49883"/>
        <label>2</label>
    </ligand>
</feature>
<dbReference type="InterPro" id="IPR011766">
    <property type="entry name" value="TPP_enzyme_TPP-bd"/>
</dbReference>
<dbReference type="Gene3D" id="3.40.920.10">
    <property type="entry name" value="Pyruvate-ferredoxin oxidoreductase, PFOR, domain III"/>
    <property type="match status" value="1"/>
</dbReference>
<feature type="site" description="Important for catalytic activity" evidence="10">
    <location>
        <position position="63"/>
    </location>
</feature>
<keyword evidence="5 9" id="KW-0249">Electron transport</keyword>
<dbReference type="PANTHER" id="PTHR32154">
    <property type="entry name" value="PYRUVATE-FLAVODOXIN OXIDOREDUCTASE-RELATED"/>
    <property type="match status" value="1"/>
</dbReference>
<dbReference type="Gene3D" id="3.40.50.920">
    <property type="match status" value="1"/>
</dbReference>
<dbReference type="GO" id="GO:0022900">
    <property type="term" value="P:electron transport chain"/>
    <property type="evidence" value="ECO:0007669"/>
    <property type="project" value="InterPro"/>
</dbReference>
<proteinExistence type="inferred from homology"/>
<dbReference type="InterPro" id="IPR002880">
    <property type="entry name" value="Pyrv_Fd/Flavodoxin_OxRdtase_N"/>
</dbReference>
<accession>A0A1I2TTD6</accession>
<feature type="binding site" evidence="11">
    <location>
        <position position="749"/>
    </location>
    <ligand>
        <name>[4Fe-4S] cluster</name>
        <dbReference type="ChEBI" id="CHEBI:49883"/>
        <label>2</label>
    </ligand>
</feature>
<dbReference type="AlphaFoldDB" id="A0A1I2TTD6"/>
<evidence type="ECO:0000256" key="6">
    <source>
        <dbReference type="ARBA" id="ARBA00023002"/>
    </source>
</evidence>
<protein>
    <submittedName>
        <fullName evidence="13">Pyruvate-ferredoxin/flavodoxin oxidoreductase</fullName>
    </submittedName>
</protein>
<dbReference type="Pfam" id="PF01558">
    <property type="entry name" value="POR"/>
    <property type="match status" value="1"/>
</dbReference>
<evidence type="ECO:0000256" key="8">
    <source>
        <dbReference type="ARBA" id="ARBA00023014"/>
    </source>
</evidence>
<feature type="domain" description="4Fe-4S ferredoxin-type" evidence="12">
    <location>
        <begin position="740"/>
        <end position="771"/>
    </location>
</feature>
<dbReference type="GO" id="GO:0005506">
    <property type="term" value="F:iron ion binding"/>
    <property type="evidence" value="ECO:0007669"/>
    <property type="project" value="InterPro"/>
</dbReference>
<dbReference type="FunFam" id="3.40.50.970:FF:000041">
    <property type="entry name" value="Pyruvate:ferredoxin (Flavodoxin) oxidoreductase"/>
    <property type="match status" value="1"/>
</dbReference>
<keyword evidence="6 9" id="KW-0560">Oxidoreductase</keyword>